<keyword evidence="3" id="KW-1185">Reference proteome</keyword>
<dbReference type="AlphaFoldDB" id="A0A917KDW3"/>
<dbReference type="Proteomes" id="UP000657574">
    <property type="component" value="Unassembled WGS sequence"/>
</dbReference>
<dbReference type="EMBL" id="BMQA01000005">
    <property type="protein sequence ID" value="GGJ09812.1"/>
    <property type="molecule type" value="Genomic_DNA"/>
</dbReference>
<dbReference type="PROSITE" id="PS51819">
    <property type="entry name" value="VOC"/>
    <property type="match status" value="1"/>
</dbReference>
<feature type="domain" description="VOC" evidence="1">
    <location>
        <begin position="1"/>
        <end position="126"/>
    </location>
</feature>
<accession>A0A917KDW3</accession>
<reference evidence="2" key="1">
    <citation type="journal article" date="2014" name="Int. J. Syst. Evol. Microbiol.">
        <title>Complete genome sequence of Corynebacterium casei LMG S-19264T (=DSM 44701T), isolated from a smear-ripened cheese.</title>
        <authorList>
            <consortium name="US DOE Joint Genome Institute (JGI-PGF)"/>
            <person name="Walter F."/>
            <person name="Albersmeier A."/>
            <person name="Kalinowski J."/>
            <person name="Ruckert C."/>
        </authorList>
    </citation>
    <scope>NUCLEOTIDE SEQUENCE</scope>
    <source>
        <strain evidence="2">JCM 3086</strain>
    </source>
</reference>
<dbReference type="Gene3D" id="3.10.180.10">
    <property type="entry name" value="2,3-Dihydroxybiphenyl 1,2-Dioxygenase, domain 1"/>
    <property type="match status" value="1"/>
</dbReference>
<dbReference type="Pfam" id="PF13669">
    <property type="entry name" value="Glyoxalase_4"/>
    <property type="match status" value="1"/>
</dbReference>
<gene>
    <name evidence="2" type="ORF">GCM10010121_020240</name>
</gene>
<proteinExistence type="predicted"/>
<name>A0A917KDW3_9ACTN</name>
<comment type="caution">
    <text evidence="2">The sequence shown here is derived from an EMBL/GenBank/DDBJ whole genome shotgun (WGS) entry which is preliminary data.</text>
</comment>
<organism evidence="2 3">
    <name type="scientific">Streptomyces brasiliensis</name>
    <dbReference type="NCBI Taxonomy" id="1954"/>
    <lineage>
        <taxon>Bacteria</taxon>
        <taxon>Bacillati</taxon>
        <taxon>Actinomycetota</taxon>
        <taxon>Actinomycetes</taxon>
        <taxon>Kitasatosporales</taxon>
        <taxon>Streptomycetaceae</taxon>
        <taxon>Streptomyces</taxon>
    </lineage>
</organism>
<dbReference type="SUPFAM" id="SSF54593">
    <property type="entry name" value="Glyoxalase/Bleomycin resistance protein/Dihydroxybiphenyl dioxygenase"/>
    <property type="match status" value="1"/>
</dbReference>
<evidence type="ECO:0000259" key="1">
    <source>
        <dbReference type="PROSITE" id="PS51819"/>
    </source>
</evidence>
<evidence type="ECO:0000313" key="2">
    <source>
        <dbReference type="EMBL" id="GGJ09812.1"/>
    </source>
</evidence>
<evidence type="ECO:0000313" key="3">
    <source>
        <dbReference type="Proteomes" id="UP000657574"/>
    </source>
</evidence>
<protein>
    <recommendedName>
        <fullName evidence="1">VOC domain-containing protein</fullName>
    </recommendedName>
</protein>
<reference evidence="2" key="2">
    <citation type="submission" date="2020-09" db="EMBL/GenBank/DDBJ databases">
        <authorList>
            <person name="Sun Q."/>
            <person name="Ohkuma M."/>
        </authorList>
    </citation>
    <scope>NUCLEOTIDE SEQUENCE</scope>
    <source>
        <strain evidence="2">JCM 3086</strain>
    </source>
</reference>
<dbReference type="RefSeq" id="WP_189310765.1">
    <property type="nucleotide sequence ID" value="NZ_BMQA01000005.1"/>
</dbReference>
<sequence length="133" mass="14885">MLHHVELWVPDLRRAVMSWGWLLERLGWTPYQEWPAGRSWRLGETYLVVEESPALKGDGHDRLRPGLNHLAFHVPTRAEADALVAAAPAHGWSPLFPDRYPHAGGPDHYAAYLENGDGFEAELVAAEGVFPGR</sequence>
<dbReference type="InterPro" id="IPR029068">
    <property type="entry name" value="Glyas_Bleomycin-R_OHBP_Dase"/>
</dbReference>
<dbReference type="InterPro" id="IPR037523">
    <property type="entry name" value="VOC_core"/>
</dbReference>